<keyword evidence="1" id="KW-1133">Transmembrane helix</keyword>
<name>A0A1M4MM83_9EURY</name>
<gene>
    <name evidence="2" type="ORF">L21_1972</name>
</gene>
<keyword evidence="1" id="KW-0472">Membrane</keyword>
<dbReference type="Proteomes" id="UP000184671">
    <property type="component" value="Unassembled WGS sequence"/>
</dbReference>
<protein>
    <submittedName>
        <fullName evidence="2">Uncharacterized protein</fullName>
    </submittedName>
</protein>
<accession>A0A1M4MM83</accession>
<dbReference type="EMBL" id="FMID01000046">
    <property type="protein sequence ID" value="SCL76051.1"/>
    <property type="molecule type" value="Genomic_DNA"/>
</dbReference>
<evidence type="ECO:0000313" key="2">
    <source>
        <dbReference type="EMBL" id="SCL76051.1"/>
    </source>
</evidence>
<keyword evidence="1" id="KW-0812">Transmembrane</keyword>
<proteinExistence type="predicted"/>
<evidence type="ECO:0000313" key="3">
    <source>
        <dbReference type="Proteomes" id="UP000184671"/>
    </source>
</evidence>
<evidence type="ECO:0000256" key="1">
    <source>
        <dbReference type="SAM" id="Phobius"/>
    </source>
</evidence>
<organism evidence="2 3">
    <name type="scientific">Methanoculleus chikugoensis</name>
    <dbReference type="NCBI Taxonomy" id="118126"/>
    <lineage>
        <taxon>Archaea</taxon>
        <taxon>Methanobacteriati</taxon>
        <taxon>Methanobacteriota</taxon>
        <taxon>Stenosarchaea group</taxon>
        <taxon>Methanomicrobia</taxon>
        <taxon>Methanomicrobiales</taxon>
        <taxon>Methanomicrobiaceae</taxon>
        <taxon>Methanoculleus</taxon>
    </lineage>
</organism>
<dbReference type="AlphaFoldDB" id="A0A1M4MM83"/>
<feature type="transmembrane region" description="Helical" evidence="1">
    <location>
        <begin position="62"/>
        <end position="84"/>
    </location>
</feature>
<sequence length="92" mass="10063">MKMMPIGYISAVRGEANDNGRRAPITLRIMTTLDRQEILILFVSFLIGSVAGWWSRTHWGDGRIAVIATLIGTVVGYLIIVTVLRAASHPVG</sequence>
<feature type="transmembrane region" description="Helical" evidence="1">
    <location>
        <begin position="38"/>
        <end position="56"/>
    </location>
</feature>
<reference evidence="2 3" key="1">
    <citation type="submission" date="2016-08" db="EMBL/GenBank/DDBJ databases">
        <authorList>
            <person name="Seilhamer J.J."/>
        </authorList>
    </citation>
    <scope>NUCLEOTIDE SEQUENCE [LARGE SCALE GENOMIC DNA]</scope>
    <source>
        <strain evidence="2">L21-II-0</strain>
    </source>
</reference>